<sequence>MSQSLTSLTQLETLNFSVKKDSPGLWKALHGLNIKSLSLSGKWSRDLRVNHVEAMSKHGWKHLVLV</sequence>
<protein>
    <submittedName>
        <fullName evidence="1">Uncharacterized protein</fullName>
    </submittedName>
</protein>
<proteinExistence type="predicted"/>
<gene>
    <name evidence="1" type="ORF">DPMN_167389</name>
</gene>
<name>A0A9D4IYB3_DREPO</name>
<reference evidence="1" key="2">
    <citation type="submission" date="2020-11" db="EMBL/GenBank/DDBJ databases">
        <authorList>
            <person name="McCartney M.A."/>
            <person name="Auch B."/>
            <person name="Kono T."/>
            <person name="Mallez S."/>
            <person name="Becker A."/>
            <person name="Gohl D.M."/>
            <person name="Silverstein K.A.T."/>
            <person name="Koren S."/>
            <person name="Bechman K.B."/>
            <person name="Herman A."/>
            <person name="Abrahante J.E."/>
            <person name="Garbe J."/>
        </authorList>
    </citation>
    <scope>NUCLEOTIDE SEQUENCE</scope>
    <source>
        <strain evidence="1">Duluth1</strain>
        <tissue evidence="1">Whole animal</tissue>
    </source>
</reference>
<reference evidence="1" key="1">
    <citation type="journal article" date="2019" name="bioRxiv">
        <title>The Genome of the Zebra Mussel, Dreissena polymorpha: A Resource for Invasive Species Research.</title>
        <authorList>
            <person name="McCartney M.A."/>
            <person name="Auch B."/>
            <person name="Kono T."/>
            <person name="Mallez S."/>
            <person name="Zhang Y."/>
            <person name="Obille A."/>
            <person name="Becker A."/>
            <person name="Abrahante J.E."/>
            <person name="Garbe J."/>
            <person name="Badalamenti J.P."/>
            <person name="Herman A."/>
            <person name="Mangelson H."/>
            <person name="Liachko I."/>
            <person name="Sullivan S."/>
            <person name="Sone E.D."/>
            <person name="Koren S."/>
            <person name="Silverstein K.A.T."/>
            <person name="Beckman K.B."/>
            <person name="Gohl D.M."/>
        </authorList>
    </citation>
    <scope>NUCLEOTIDE SEQUENCE</scope>
    <source>
        <strain evidence="1">Duluth1</strain>
        <tissue evidence="1">Whole animal</tissue>
    </source>
</reference>
<evidence type="ECO:0000313" key="1">
    <source>
        <dbReference type="EMBL" id="KAH3789214.1"/>
    </source>
</evidence>
<comment type="caution">
    <text evidence="1">The sequence shown here is derived from an EMBL/GenBank/DDBJ whole genome shotgun (WGS) entry which is preliminary data.</text>
</comment>
<evidence type="ECO:0000313" key="2">
    <source>
        <dbReference type="Proteomes" id="UP000828390"/>
    </source>
</evidence>
<organism evidence="1 2">
    <name type="scientific">Dreissena polymorpha</name>
    <name type="common">Zebra mussel</name>
    <name type="synonym">Mytilus polymorpha</name>
    <dbReference type="NCBI Taxonomy" id="45954"/>
    <lineage>
        <taxon>Eukaryota</taxon>
        <taxon>Metazoa</taxon>
        <taxon>Spiralia</taxon>
        <taxon>Lophotrochozoa</taxon>
        <taxon>Mollusca</taxon>
        <taxon>Bivalvia</taxon>
        <taxon>Autobranchia</taxon>
        <taxon>Heteroconchia</taxon>
        <taxon>Euheterodonta</taxon>
        <taxon>Imparidentia</taxon>
        <taxon>Neoheterodontei</taxon>
        <taxon>Myida</taxon>
        <taxon>Dreissenoidea</taxon>
        <taxon>Dreissenidae</taxon>
        <taxon>Dreissena</taxon>
    </lineage>
</organism>
<dbReference type="Proteomes" id="UP000828390">
    <property type="component" value="Unassembled WGS sequence"/>
</dbReference>
<dbReference type="AlphaFoldDB" id="A0A9D4IYB3"/>
<keyword evidence="2" id="KW-1185">Reference proteome</keyword>
<accession>A0A9D4IYB3</accession>
<dbReference type="EMBL" id="JAIWYP010000008">
    <property type="protein sequence ID" value="KAH3789214.1"/>
    <property type="molecule type" value="Genomic_DNA"/>
</dbReference>